<evidence type="ECO:0000313" key="2">
    <source>
        <dbReference type="EMBL" id="OGZ25247.1"/>
    </source>
</evidence>
<reference evidence="2 3" key="1">
    <citation type="journal article" date="2016" name="Nat. Commun.">
        <title>Thousands of microbial genomes shed light on interconnected biogeochemical processes in an aquifer system.</title>
        <authorList>
            <person name="Anantharaman K."/>
            <person name="Brown C.T."/>
            <person name="Hug L.A."/>
            <person name="Sharon I."/>
            <person name="Castelle C.J."/>
            <person name="Probst A.J."/>
            <person name="Thomas B.C."/>
            <person name="Singh A."/>
            <person name="Wilkins M.J."/>
            <person name="Karaoz U."/>
            <person name="Brodie E.L."/>
            <person name="Williams K.H."/>
            <person name="Hubbard S.S."/>
            <person name="Banfield J.F."/>
        </authorList>
    </citation>
    <scope>NUCLEOTIDE SEQUENCE [LARGE SCALE GENOMIC DNA]</scope>
</reference>
<evidence type="ECO:0000256" key="1">
    <source>
        <dbReference type="SAM" id="MobiDB-lite"/>
    </source>
</evidence>
<accession>A0A1G2EHK1</accession>
<organism evidence="2 3">
    <name type="scientific">Candidatus Nealsonbacteria bacterium RIFCSPLOWO2_02_39_8</name>
    <dbReference type="NCBI Taxonomy" id="1801674"/>
    <lineage>
        <taxon>Bacteria</taxon>
        <taxon>Candidatus Nealsoniibacteriota</taxon>
    </lineage>
</organism>
<name>A0A1G2EHK1_9BACT</name>
<comment type="caution">
    <text evidence="2">The sequence shown here is derived from an EMBL/GenBank/DDBJ whole genome shotgun (WGS) entry which is preliminary data.</text>
</comment>
<feature type="region of interest" description="Disordered" evidence="1">
    <location>
        <begin position="1"/>
        <end position="63"/>
    </location>
</feature>
<gene>
    <name evidence="2" type="ORF">A2W71_02670</name>
</gene>
<dbReference type="AlphaFoldDB" id="A0A1G2EHK1"/>
<protein>
    <submittedName>
        <fullName evidence="2">Uncharacterized protein</fullName>
    </submittedName>
</protein>
<evidence type="ECO:0000313" key="3">
    <source>
        <dbReference type="Proteomes" id="UP000176216"/>
    </source>
</evidence>
<proteinExistence type="predicted"/>
<sequence>MGWKGKNINPANANPEGERKAPNGKYGAQGTARSDDQELPRENGQTSQNLKNGRETKPRNITP</sequence>
<dbReference type="Proteomes" id="UP000176216">
    <property type="component" value="Unassembled WGS sequence"/>
</dbReference>
<feature type="compositionally biased region" description="Basic and acidic residues" evidence="1">
    <location>
        <begin position="52"/>
        <end position="63"/>
    </location>
</feature>
<dbReference type="EMBL" id="MHMJ01000029">
    <property type="protein sequence ID" value="OGZ25247.1"/>
    <property type="molecule type" value="Genomic_DNA"/>
</dbReference>